<reference evidence="2 3" key="1">
    <citation type="submission" date="2018-10" db="EMBL/GenBank/DDBJ databases">
        <title>Genomic Encyclopedia of Archaeal and Bacterial Type Strains, Phase II (KMG-II): from individual species to whole genera.</title>
        <authorList>
            <person name="Goeker M."/>
        </authorList>
    </citation>
    <scope>NUCLEOTIDE SEQUENCE [LARGE SCALE GENOMIC DNA]</scope>
    <source>
        <strain evidence="2 3">RP-AC37</strain>
    </source>
</reference>
<comment type="caution">
    <text evidence="2">The sequence shown here is derived from an EMBL/GenBank/DDBJ whole genome shotgun (WGS) entry which is preliminary data.</text>
</comment>
<name>A0A420XPU9_9ACTN</name>
<dbReference type="Pfam" id="PF07332">
    <property type="entry name" value="Phage_holin_3_6"/>
    <property type="match status" value="1"/>
</dbReference>
<keyword evidence="1" id="KW-1133">Transmembrane helix</keyword>
<organism evidence="2 3">
    <name type="scientific">Motilibacter peucedani</name>
    <dbReference type="NCBI Taxonomy" id="598650"/>
    <lineage>
        <taxon>Bacteria</taxon>
        <taxon>Bacillati</taxon>
        <taxon>Actinomycetota</taxon>
        <taxon>Actinomycetes</taxon>
        <taxon>Motilibacterales</taxon>
        <taxon>Motilibacteraceae</taxon>
        <taxon>Motilibacter</taxon>
    </lineage>
</organism>
<keyword evidence="1" id="KW-0472">Membrane</keyword>
<dbReference type="EMBL" id="RBWV01000011">
    <property type="protein sequence ID" value="RKS75274.1"/>
    <property type="molecule type" value="Genomic_DNA"/>
</dbReference>
<dbReference type="RefSeq" id="WP_121193078.1">
    <property type="nucleotide sequence ID" value="NZ_RBWV01000011.1"/>
</dbReference>
<dbReference type="InParanoid" id="A0A420XPU9"/>
<sequence>MSGNSPGAGGFLRGMAGDVLGMAGDVRGMVRSEVRGTVDELTGRVTGRARRAGKGAALLGGAGAMGALSLGTAAVLVLRVLEAVLPRRTAAFVATVLFGGAAAGLGAAGVAELKRSAARERPDTEA</sequence>
<feature type="transmembrane region" description="Helical" evidence="1">
    <location>
        <begin position="56"/>
        <end position="78"/>
    </location>
</feature>
<gene>
    <name evidence="2" type="ORF">CLV35_1733</name>
</gene>
<keyword evidence="3" id="KW-1185">Reference proteome</keyword>
<accession>A0A420XPU9</accession>
<keyword evidence="1" id="KW-0812">Transmembrane</keyword>
<dbReference type="InterPro" id="IPR009937">
    <property type="entry name" value="Phage_holin_3_6"/>
</dbReference>
<dbReference type="AlphaFoldDB" id="A0A420XPU9"/>
<feature type="transmembrane region" description="Helical" evidence="1">
    <location>
        <begin position="90"/>
        <end position="111"/>
    </location>
</feature>
<protein>
    <submittedName>
        <fullName evidence="2">Putative superfamily III holin-X</fullName>
    </submittedName>
</protein>
<evidence type="ECO:0000313" key="2">
    <source>
        <dbReference type="EMBL" id="RKS75274.1"/>
    </source>
</evidence>
<evidence type="ECO:0000313" key="3">
    <source>
        <dbReference type="Proteomes" id="UP000281955"/>
    </source>
</evidence>
<proteinExistence type="predicted"/>
<dbReference type="Proteomes" id="UP000281955">
    <property type="component" value="Unassembled WGS sequence"/>
</dbReference>
<evidence type="ECO:0000256" key="1">
    <source>
        <dbReference type="SAM" id="Phobius"/>
    </source>
</evidence>